<evidence type="ECO:0000313" key="8">
    <source>
        <dbReference type="Proteomes" id="UP000770661"/>
    </source>
</evidence>
<gene>
    <name evidence="7" type="primary">TSPAN6</name>
    <name evidence="7" type="ORF">GWK47_037280</name>
</gene>
<evidence type="ECO:0000256" key="6">
    <source>
        <dbReference type="RuleBase" id="RU361218"/>
    </source>
</evidence>
<keyword evidence="8" id="KW-1185">Reference proteome</keyword>
<dbReference type="GO" id="GO:0005886">
    <property type="term" value="C:plasma membrane"/>
    <property type="evidence" value="ECO:0007669"/>
    <property type="project" value="TreeGrafter"/>
</dbReference>
<accession>A0A8J4YQ12</accession>
<sequence>MASLNNLGCGPLTVKYLVFIFNFIFFFSGLLLIVVGGIAQGFFSTYLNFFSGRYETPAIGIIILGVIILVISFFGCCGAKKENVFMLRVFAFLMVVVLVLEFAAAISVAVLRPNIEQLVQKNMNETMAKYGQPKDLVTKTWDDLQQKYHCCGTDEYTDWSRTAYGTNATVNGVPDSCCKTVTEDCGHDIFTSIPPTAAPDRIYGSGCYIALKDSARRNTGAIIGGVVGLAVLQMIGVWMSCCLIRAVRERYEIL</sequence>
<evidence type="ECO:0000313" key="7">
    <source>
        <dbReference type="EMBL" id="KAG0726104.1"/>
    </source>
</evidence>
<feature type="transmembrane region" description="Helical" evidence="6">
    <location>
        <begin position="16"/>
        <end position="38"/>
    </location>
</feature>
<dbReference type="OrthoDB" id="10033535at2759"/>
<dbReference type="InterPro" id="IPR008952">
    <property type="entry name" value="Tetraspanin_EC2_sf"/>
</dbReference>
<evidence type="ECO:0000256" key="5">
    <source>
        <dbReference type="ARBA" id="ARBA00023136"/>
    </source>
</evidence>
<keyword evidence="5 6" id="KW-0472">Membrane</keyword>
<dbReference type="InterPro" id="IPR018499">
    <property type="entry name" value="Tetraspanin/Peripherin"/>
</dbReference>
<organism evidence="7 8">
    <name type="scientific">Chionoecetes opilio</name>
    <name type="common">Atlantic snow crab</name>
    <name type="synonym">Cancer opilio</name>
    <dbReference type="NCBI Taxonomy" id="41210"/>
    <lineage>
        <taxon>Eukaryota</taxon>
        <taxon>Metazoa</taxon>
        <taxon>Ecdysozoa</taxon>
        <taxon>Arthropoda</taxon>
        <taxon>Crustacea</taxon>
        <taxon>Multicrustacea</taxon>
        <taxon>Malacostraca</taxon>
        <taxon>Eumalacostraca</taxon>
        <taxon>Eucarida</taxon>
        <taxon>Decapoda</taxon>
        <taxon>Pleocyemata</taxon>
        <taxon>Brachyura</taxon>
        <taxon>Eubrachyura</taxon>
        <taxon>Majoidea</taxon>
        <taxon>Majidae</taxon>
        <taxon>Chionoecetes</taxon>
    </lineage>
</organism>
<dbReference type="PRINTS" id="PR00259">
    <property type="entry name" value="TMFOUR"/>
</dbReference>
<keyword evidence="3 6" id="KW-0812">Transmembrane</keyword>
<comment type="similarity">
    <text evidence="2 6">Belongs to the tetraspanin (TM4SF) family.</text>
</comment>
<dbReference type="AlphaFoldDB" id="A0A8J4YQ12"/>
<dbReference type="Gene3D" id="1.10.1450.10">
    <property type="entry name" value="Tetraspanin"/>
    <property type="match status" value="1"/>
</dbReference>
<proteinExistence type="inferred from homology"/>
<feature type="transmembrane region" description="Helical" evidence="6">
    <location>
        <begin position="221"/>
        <end position="244"/>
    </location>
</feature>
<dbReference type="InterPro" id="IPR018503">
    <property type="entry name" value="Tetraspanin_CS"/>
</dbReference>
<dbReference type="PROSITE" id="PS00421">
    <property type="entry name" value="TM4_1"/>
    <property type="match status" value="1"/>
</dbReference>
<evidence type="ECO:0000256" key="2">
    <source>
        <dbReference type="ARBA" id="ARBA00006840"/>
    </source>
</evidence>
<dbReference type="Proteomes" id="UP000770661">
    <property type="component" value="Unassembled WGS sequence"/>
</dbReference>
<keyword evidence="4 6" id="KW-1133">Transmembrane helix</keyword>
<feature type="transmembrane region" description="Helical" evidence="6">
    <location>
        <begin position="89"/>
        <end position="111"/>
    </location>
</feature>
<dbReference type="PANTHER" id="PTHR19282">
    <property type="entry name" value="TETRASPANIN"/>
    <property type="match status" value="1"/>
</dbReference>
<evidence type="ECO:0000256" key="4">
    <source>
        <dbReference type="ARBA" id="ARBA00022989"/>
    </source>
</evidence>
<evidence type="ECO:0000256" key="3">
    <source>
        <dbReference type="ARBA" id="ARBA00022692"/>
    </source>
</evidence>
<reference evidence="7" key="1">
    <citation type="submission" date="2020-07" db="EMBL/GenBank/DDBJ databases">
        <title>The High-quality genome of the commercially important snow crab, Chionoecetes opilio.</title>
        <authorList>
            <person name="Jeong J.-H."/>
            <person name="Ryu S."/>
        </authorList>
    </citation>
    <scope>NUCLEOTIDE SEQUENCE</scope>
    <source>
        <strain evidence="7">MADBK_172401_WGS</strain>
        <tissue evidence="7">Digestive gland</tissue>
    </source>
</reference>
<comment type="subcellular location">
    <subcellularLocation>
        <location evidence="1 6">Membrane</location>
        <topology evidence="1 6">Multi-pass membrane protein</topology>
    </subcellularLocation>
</comment>
<evidence type="ECO:0000256" key="1">
    <source>
        <dbReference type="ARBA" id="ARBA00004141"/>
    </source>
</evidence>
<dbReference type="PANTHER" id="PTHR19282:SF456">
    <property type="entry name" value="CD63 MOLECULE"/>
    <property type="match status" value="1"/>
</dbReference>
<comment type="caution">
    <text evidence="7">The sequence shown here is derived from an EMBL/GenBank/DDBJ whole genome shotgun (WGS) entry which is preliminary data.</text>
</comment>
<feature type="transmembrane region" description="Helical" evidence="6">
    <location>
        <begin position="58"/>
        <end position="77"/>
    </location>
</feature>
<dbReference type="EMBL" id="JACEEZ010004824">
    <property type="protein sequence ID" value="KAG0726104.1"/>
    <property type="molecule type" value="Genomic_DNA"/>
</dbReference>
<protein>
    <recommendedName>
        <fullName evidence="6">Tetraspanin</fullName>
    </recommendedName>
</protein>
<dbReference type="PIRSF" id="PIRSF002419">
    <property type="entry name" value="Tetraspanin"/>
    <property type="match status" value="1"/>
</dbReference>
<dbReference type="InterPro" id="IPR000301">
    <property type="entry name" value="Tetraspanin_animals"/>
</dbReference>
<dbReference type="Pfam" id="PF00335">
    <property type="entry name" value="Tetraspanin"/>
    <property type="match status" value="1"/>
</dbReference>
<dbReference type="SUPFAM" id="SSF48652">
    <property type="entry name" value="Tetraspanin"/>
    <property type="match status" value="1"/>
</dbReference>
<name>A0A8J4YQ12_CHIOP</name>